<gene>
    <name evidence="2" type="ORF">SO802_017626</name>
</gene>
<accession>A0AAW2CJW2</accession>
<dbReference type="Proteomes" id="UP001459277">
    <property type="component" value="Unassembled WGS sequence"/>
</dbReference>
<keyword evidence="3" id="KW-1185">Reference proteome</keyword>
<feature type="compositionally biased region" description="Basic and acidic residues" evidence="1">
    <location>
        <begin position="8"/>
        <end position="17"/>
    </location>
</feature>
<feature type="region of interest" description="Disordered" evidence="1">
    <location>
        <begin position="1"/>
        <end position="46"/>
    </location>
</feature>
<dbReference type="AlphaFoldDB" id="A0AAW2CJW2"/>
<organism evidence="2 3">
    <name type="scientific">Lithocarpus litseifolius</name>
    <dbReference type="NCBI Taxonomy" id="425828"/>
    <lineage>
        <taxon>Eukaryota</taxon>
        <taxon>Viridiplantae</taxon>
        <taxon>Streptophyta</taxon>
        <taxon>Embryophyta</taxon>
        <taxon>Tracheophyta</taxon>
        <taxon>Spermatophyta</taxon>
        <taxon>Magnoliopsida</taxon>
        <taxon>eudicotyledons</taxon>
        <taxon>Gunneridae</taxon>
        <taxon>Pentapetalae</taxon>
        <taxon>rosids</taxon>
        <taxon>fabids</taxon>
        <taxon>Fagales</taxon>
        <taxon>Fagaceae</taxon>
        <taxon>Lithocarpus</taxon>
    </lineage>
</organism>
<proteinExistence type="predicted"/>
<name>A0AAW2CJW2_9ROSI</name>
<reference evidence="2 3" key="1">
    <citation type="submission" date="2024-01" db="EMBL/GenBank/DDBJ databases">
        <title>A telomere-to-telomere, gap-free genome of sweet tea (Lithocarpus litseifolius).</title>
        <authorList>
            <person name="Zhou J."/>
        </authorList>
    </citation>
    <scope>NUCLEOTIDE SEQUENCE [LARGE SCALE GENOMIC DNA]</scope>
    <source>
        <strain evidence="2">Zhou-2022a</strain>
        <tissue evidence="2">Leaf</tissue>
    </source>
</reference>
<evidence type="ECO:0000313" key="2">
    <source>
        <dbReference type="EMBL" id="KAK9998023.1"/>
    </source>
</evidence>
<evidence type="ECO:0000313" key="3">
    <source>
        <dbReference type="Proteomes" id="UP001459277"/>
    </source>
</evidence>
<sequence length="94" mass="10824">MAQLVKPSPDKPKEHRSTLQAKTVSTGEKKKKSEGREYESHQPIPCTPKELDVLLDKWIADGGPPAICKRPNIVREKKVTRKVERRLRLKKTRK</sequence>
<protein>
    <submittedName>
        <fullName evidence="2">Uncharacterized protein</fullName>
    </submittedName>
</protein>
<evidence type="ECO:0000256" key="1">
    <source>
        <dbReference type="SAM" id="MobiDB-lite"/>
    </source>
</evidence>
<comment type="caution">
    <text evidence="2">The sequence shown here is derived from an EMBL/GenBank/DDBJ whole genome shotgun (WGS) entry which is preliminary data.</text>
</comment>
<dbReference type="EMBL" id="JAZDWU010000006">
    <property type="protein sequence ID" value="KAK9998023.1"/>
    <property type="molecule type" value="Genomic_DNA"/>
</dbReference>